<evidence type="ECO:0000313" key="2">
    <source>
        <dbReference type="EMBL" id="KAJ8348610.1"/>
    </source>
</evidence>
<proteinExistence type="predicted"/>
<keyword evidence="3" id="KW-1185">Reference proteome</keyword>
<dbReference type="EMBL" id="JAINUF010000010">
    <property type="protein sequence ID" value="KAJ8348610.1"/>
    <property type="molecule type" value="Genomic_DNA"/>
</dbReference>
<sequence>MERASVRESTVVPESATVTECHGDQRTPPPVGRRPCDGEAPSSPTRRPECPARLSGLRCFIASPRRIDEALWVEERGFRRDARKYPRSGGQATGMEVNLFSCHGSQRVPRSALTGFGSALRYAGPRKLRGI</sequence>
<comment type="caution">
    <text evidence="2">The sequence shown here is derived from an EMBL/GenBank/DDBJ whole genome shotgun (WGS) entry which is preliminary data.</text>
</comment>
<organism evidence="2 3">
    <name type="scientific">Synaphobranchus kaupii</name>
    <name type="common">Kaup's arrowtooth eel</name>
    <dbReference type="NCBI Taxonomy" id="118154"/>
    <lineage>
        <taxon>Eukaryota</taxon>
        <taxon>Metazoa</taxon>
        <taxon>Chordata</taxon>
        <taxon>Craniata</taxon>
        <taxon>Vertebrata</taxon>
        <taxon>Euteleostomi</taxon>
        <taxon>Actinopterygii</taxon>
        <taxon>Neopterygii</taxon>
        <taxon>Teleostei</taxon>
        <taxon>Anguilliformes</taxon>
        <taxon>Synaphobranchidae</taxon>
        <taxon>Synaphobranchus</taxon>
    </lineage>
</organism>
<dbReference type="Proteomes" id="UP001152622">
    <property type="component" value="Chromosome 10"/>
</dbReference>
<evidence type="ECO:0000256" key="1">
    <source>
        <dbReference type="SAM" id="MobiDB-lite"/>
    </source>
</evidence>
<feature type="region of interest" description="Disordered" evidence="1">
    <location>
        <begin position="1"/>
        <end position="50"/>
    </location>
</feature>
<protein>
    <submittedName>
        <fullName evidence="2">Uncharacterized protein</fullName>
    </submittedName>
</protein>
<evidence type="ECO:0000313" key="3">
    <source>
        <dbReference type="Proteomes" id="UP001152622"/>
    </source>
</evidence>
<gene>
    <name evidence="2" type="ORF">SKAU_G00271990</name>
</gene>
<reference evidence="2" key="1">
    <citation type="journal article" date="2023" name="Science">
        <title>Genome structures resolve the early diversification of teleost fishes.</title>
        <authorList>
            <person name="Parey E."/>
            <person name="Louis A."/>
            <person name="Montfort J."/>
            <person name="Bouchez O."/>
            <person name="Roques C."/>
            <person name="Iampietro C."/>
            <person name="Lluch J."/>
            <person name="Castinel A."/>
            <person name="Donnadieu C."/>
            <person name="Desvignes T."/>
            <person name="Floi Bucao C."/>
            <person name="Jouanno E."/>
            <person name="Wen M."/>
            <person name="Mejri S."/>
            <person name="Dirks R."/>
            <person name="Jansen H."/>
            <person name="Henkel C."/>
            <person name="Chen W.J."/>
            <person name="Zahm M."/>
            <person name="Cabau C."/>
            <person name="Klopp C."/>
            <person name="Thompson A.W."/>
            <person name="Robinson-Rechavi M."/>
            <person name="Braasch I."/>
            <person name="Lecointre G."/>
            <person name="Bobe J."/>
            <person name="Postlethwait J.H."/>
            <person name="Berthelot C."/>
            <person name="Roest Crollius H."/>
            <person name="Guiguen Y."/>
        </authorList>
    </citation>
    <scope>NUCLEOTIDE SEQUENCE</scope>
    <source>
        <strain evidence="2">WJC10195</strain>
    </source>
</reference>
<accession>A0A9Q1F0G9</accession>
<dbReference type="AlphaFoldDB" id="A0A9Q1F0G9"/>
<name>A0A9Q1F0G9_SYNKA</name>